<dbReference type="AlphaFoldDB" id="A0AAV1K721"/>
<accession>A0AAV1K721</accession>
<proteinExistence type="predicted"/>
<evidence type="ECO:0000313" key="1">
    <source>
        <dbReference type="EMBL" id="CAK1556160.1"/>
    </source>
</evidence>
<evidence type="ECO:0000313" key="2">
    <source>
        <dbReference type="Proteomes" id="UP001497472"/>
    </source>
</evidence>
<name>A0AAV1K721_9NEOP</name>
<comment type="caution">
    <text evidence="1">The sequence shown here is derived from an EMBL/GenBank/DDBJ whole genome shotgun (WGS) entry which is preliminary data.</text>
</comment>
<sequence>MLQASVNSRIRIPGLRMHRSRLALTHSASTVRFLNESVSTEVPSSEAARRTCKSISGCPGSSWGLLACGSYHRCILIGSVVFRTHCLRYSQQIVTSTNRFKTFILYSEIVLPSSEQRRSP</sequence>
<reference evidence="1 2" key="1">
    <citation type="submission" date="2023-11" db="EMBL/GenBank/DDBJ databases">
        <authorList>
            <person name="Okamura Y."/>
        </authorList>
    </citation>
    <scope>NUCLEOTIDE SEQUENCE [LARGE SCALE GENOMIC DNA]</scope>
</reference>
<organism evidence="1 2">
    <name type="scientific">Leptosia nina</name>
    <dbReference type="NCBI Taxonomy" id="320188"/>
    <lineage>
        <taxon>Eukaryota</taxon>
        <taxon>Metazoa</taxon>
        <taxon>Ecdysozoa</taxon>
        <taxon>Arthropoda</taxon>
        <taxon>Hexapoda</taxon>
        <taxon>Insecta</taxon>
        <taxon>Pterygota</taxon>
        <taxon>Neoptera</taxon>
        <taxon>Endopterygota</taxon>
        <taxon>Lepidoptera</taxon>
        <taxon>Glossata</taxon>
        <taxon>Ditrysia</taxon>
        <taxon>Papilionoidea</taxon>
        <taxon>Pieridae</taxon>
        <taxon>Pierinae</taxon>
        <taxon>Leptosia</taxon>
    </lineage>
</organism>
<dbReference type="EMBL" id="CAVLEF010000283">
    <property type="protein sequence ID" value="CAK1556160.1"/>
    <property type="molecule type" value="Genomic_DNA"/>
</dbReference>
<dbReference type="Proteomes" id="UP001497472">
    <property type="component" value="Unassembled WGS sequence"/>
</dbReference>
<protein>
    <submittedName>
        <fullName evidence="1">Uncharacterized protein</fullName>
    </submittedName>
</protein>
<gene>
    <name evidence="1" type="ORF">LNINA_LOCUS14927</name>
</gene>
<keyword evidence="2" id="KW-1185">Reference proteome</keyword>